<evidence type="ECO:0000256" key="6">
    <source>
        <dbReference type="ARBA" id="ARBA00023136"/>
    </source>
</evidence>
<evidence type="ECO:0000313" key="11">
    <source>
        <dbReference type="Proteomes" id="UP000231279"/>
    </source>
</evidence>
<comment type="caution">
    <text evidence="10">The sequence shown here is derived from an EMBL/GenBank/DDBJ whole genome shotgun (WGS) entry which is preliminary data.</text>
</comment>
<evidence type="ECO:0000256" key="2">
    <source>
        <dbReference type="ARBA" id="ARBA00022692"/>
    </source>
</evidence>
<comment type="subcellular location">
    <subcellularLocation>
        <location evidence="1">Membrane</location>
        <topology evidence="1">Multi-pass membrane protein</topology>
    </subcellularLocation>
</comment>
<keyword evidence="6 8" id="KW-0472">Membrane</keyword>
<name>A0A2G9HD71_9LAMI</name>
<accession>A0A2G9HD71</accession>
<gene>
    <name evidence="10" type="ORF">CDL12_11909</name>
</gene>
<keyword evidence="3" id="KW-0677">Repeat</keyword>
<feature type="transmembrane region" description="Helical" evidence="8">
    <location>
        <begin position="228"/>
        <end position="247"/>
    </location>
</feature>
<feature type="domain" description="PGG" evidence="9">
    <location>
        <begin position="101"/>
        <end position="210"/>
    </location>
</feature>
<keyword evidence="2 8" id="KW-0812">Transmembrane</keyword>
<evidence type="ECO:0000256" key="5">
    <source>
        <dbReference type="ARBA" id="ARBA00023043"/>
    </source>
</evidence>
<sequence length="255" mass="27693">MEKYKASENCSGSGLPPRQSQQIGENPIISSETIDAAKIEIRYDDKEYGKPKVSSETTVKAKRVIPIFSRRKAFKAGVGKKHFKSTQKSKGDTKREEAYREALTNAKDTTTVVATLIATFTYSSGINPPGGVYQDGPLIGTPVAARQIAFKVFLVCNNLALFLALAAVLALLCLIPLDIKFLRRMTCLAHQMIVVAIALLATAYLAALVVITKPVIPPRKGLDWCTMFLLTAGGVIGLAMQLSYMLLRGCLAKLI</sequence>
<dbReference type="OrthoDB" id="902644at2759"/>
<organism evidence="10 11">
    <name type="scientific">Handroanthus impetiginosus</name>
    <dbReference type="NCBI Taxonomy" id="429701"/>
    <lineage>
        <taxon>Eukaryota</taxon>
        <taxon>Viridiplantae</taxon>
        <taxon>Streptophyta</taxon>
        <taxon>Embryophyta</taxon>
        <taxon>Tracheophyta</taxon>
        <taxon>Spermatophyta</taxon>
        <taxon>Magnoliopsida</taxon>
        <taxon>eudicotyledons</taxon>
        <taxon>Gunneridae</taxon>
        <taxon>Pentapetalae</taxon>
        <taxon>asterids</taxon>
        <taxon>lamiids</taxon>
        <taxon>Lamiales</taxon>
        <taxon>Bignoniaceae</taxon>
        <taxon>Crescentiina</taxon>
        <taxon>Tabebuia alliance</taxon>
        <taxon>Handroanthus</taxon>
    </lineage>
</organism>
<dbReference type="InterPro" id="IPR026961">
    <property type="entry name" value="PGG_dom"/>
</dbReference>
<evidence type="ECO:0000256" key="4">
    <source>
        <dbReference type="ARBA" id="ARBA00022989"/>
    </source>
</evidence>
<feature type="region of interest" description="Disordered" evidence="7">
    <location>
        <begin position="1"/>
        <end position="29"/>
    </location>
</feature>
<dbReference type="AlphaFoldDB" id="A0A2G9HD71"/>
<dbReference type="Pfam" id="PF13962">
    <property type="entry name" value="PGG"/>
    <property type="match status" value="1"/>
</dbReference>
<dbReference type="Proteomes" id="UP000231279">
    <property type="component" value="Unassembled WGS sequence"/>
</dbReference>
<dbReference type="GO" id="GO:0005886">
    <property type="term" value="C:plasma membrane"/>
    <property type="evidence" value="ECO:0007669"/>
    <property type="project" value="TreeGrafter"/>
</dbReference>
<feature type="compositionally biased region" description="Polar residues" evidence="7">
    <location>
        <begin position="8"/>
        <end position="29"/>
    </location>
</feature>
<dbReference type="PANTHER" id="PTHR24186:SF38">
    <property type="entry name" value="ANKYRIN REPEAT FAMILY PROTEIN"/>
    <property type="match status" value="1"/>
</dbReference>
<dbReference type="EMBL" id="NKXS01002068">
    <property type="protein sequence ID" value="PIN15448.1"/>
    <property type="molecule type" value="Genomic_DNA"/>
</dbReference>
<evidence type="ECO:0000256" key="7">
    <source>
        <dbReference type="SAM" id="MobiDB-lite"/>
    </source>
</evidence>
<protein>
    <recommendedName>
        <fullName evidence="9">PGG domain-containing protein</fullName>
    </recommendedName>
</protein>
<keyword evidence="5" id="KW-0040">ANK repeat</keyword>
<keyword evidence="11" id="KW-1185">Reference proteome</keyword>
<feature type="transmembrane region" description="Helical" evidence="8">
    <location>
        <begin position="193"/>
        <end position="216"/>
    </location>
</feature>
<proteinExistence type="predicted"/>
<evidence type="ECO:0000256" key="1">
    <source>
        <dbReference type="ARBA" id="ARBA00004141"/>
    </source>
</evidence>
<feature type="transmembrane region" description="Helical" evidence="8">
    <location>
        <begin position="159"/>
        <end position="181"/>
    </location>
</feature>
<dbReference type="STRING" id="429701.A0A2G9HD71"/>
<evidence type="ECO:0000259" key="9">
    <source>
        <dbReference type="Pfam" id="PF13962"/>
    </source>
</evidence>
<dbReference type="PANTHER" id="PTHR24186">
    <property type="entry name" value="PROTEIN PHOSPHATASE 1 REGULATORY SUBUNIT"/>
    <property type="match status" value="1"/>
</dbReference>
<evidence type="ECO:0000313" key="10">
    <source>
        <dbReference type="EMBL" id="PIN15448.1"/>
    </source>
</evidence>
<evidence type="ECO:0000256" key="8">
    <source>
        <dbReference type="SAM" id="Phobius"/>
    </source>
</evidence>
<reference evidence="11" key="1">
    <citation type="journal article" date="2018" name="Gigascience">
        <title>Genome assembly of the Pink Ipe (Handroanthus impetiginosus, Bignoniaceae), a highly valued, ecologically keystone Neotropical timber forest tree.</title>
        <authorList>
            <person name="Silva-Junior O.B."/>
            <person name="Grattapaglia D."/>
            <person name="Novaes E."/>
            <person name="Collevatti R.G."/>
        </authorList>
    </citation>
    <scope>NUCLEOTIDE SEQUENCE [LARGE SCALE GENOMIC DNA]</scope>
    <source>
        <strain evidence="11">cv. UFG-1</strain>
    </source>
</reference>
<evidence type="ECO:0000256" key="3">
    <source>
        <dbReference type="ARBA" id="ARBA00022737"/>
    </source>
</evidence>
<keyword evidence="4 8" id="KW-1133">Transmembrane helix</keyword>